<dbReference type="GO" id="GO:0006338">
    <property type="term" value="P:chromatin remodeling"/>
    <property type="evidence" value="ECO:0007669"/>
    <property type="project" value="UniProtKB-ARBA"/>
</dbReference>
<feature type="compositionally biased region" description="Polar residues" evidence="2">
    <location>
        <begin position="240"/>
        <end position="252"/>
    </location>
</feature>
<feature type="compositionally biased region" description="Low complexity" evidence="2">
    <location>
        <begin position="126"/>
        <end position="136"/>
    </location>
</feature>
<feature type="compositionally biased region" description="Basic and acidic residues" evidence="2">
    <location>
        <begin position="398"/>
        <end position="411"/>
    </location>
</feature>
<dbReference type="SMART" id="SM00298">
    <property type="entry name" value="CHROMO"/>
    <property type="match status" value="1"/>
</dbReference>
<feature type="compositionally biased region" description="Low complexity" evidence="2">
    <location>
        <begin position="284"/>
        <end position="295"/>
    </location>
</feature>
<feature type="compositionally biased region" description="Basic and acidic residues" evidence="2">
    <location>
        <begin position="1028"/>
        <end position="1049"/>
    </location>
</feature>
<gene>
    <name evidence="4" type="ORF">GX51_02613</name>
</gene>
<keyword evidence="5" id="KW-1185">Reference proteome</keyword>
<dbReference type="Proteomes" id="UP000224080">
    <property type="component" value="Unassembled WGS sequence"/>
</dbReference>
<dbReference type="PROSITE" id="PS50013">
    <property type="entry name" value="CHROMO_2"/>
    <property type="match status" value="1"/>
</dbReference>
<evidence type="ECO:0000313" key="4">
    <source>
        <dbReference type="EMBL" id="PGH06022.1"/>
    </source>
</evidence>
<dbReference type="AlphaFoldDB" id="A0A2B7XBB4"/>
<evidence type="ECO:0000313" key="5">
    <source>
        <dbReference type="Proteomes" id="UP000224080"/>
    </source>
</evidence>
<feature type="compositionally biased region" description="Polar residues" evidence="2">
    <location>
        <begin position="412"/>
        <end position="437"/>
    </location>
</feature>
<name>A0A2B7XBB4_9EURO</name>
<feature type="region of interest" description="Disordered" evidence="2">
    <location>
        <begin position="119"/>
        <end position="342"/>
    </location>
</feature>
<feature type="compositionally biased region" description="Basic and acidic residues" evidence="2">
    <location>
        <begin position="1"/>
        <end position="11"/>
    </location>
</feature>
<feature type="compositionally biased region" description="Basic and acidic residues" evidence="2">
    <location>
        <begin position="937"/>
        <end position="958"/>
    </location>
</feature>
<dbReference type="InterPro" id="IPR016197">
    <property type="entry name" value="Chromo-like_dom_sf"/>
</dbReference>
<dbReference type="OrthoDB" id="1918685at2759"/>
<organism evidence="4 5">
    <name type="scientific">Blastomyces parvus</name>
    <dbReference type="NCBI Taxonomy" id="2060905"/>
    <lineage>
        <taxon>Eukaryota</taxon>
        <taxon>Fungi</taxon>
        <taxon>Dikarya</taxon>
        <taxon>Ascomycota</taxon>
        <taxon>Pezizomycotina</taxon>
        <taxon>Eurotiomycetes</taxon>
        <taxon>Eurotiomycetidae</taxon>
        <taxon>Onygenales</taxon>
        <taxon>Ajellomycetaceae</taxon>
        <taxon>Blastomyces</taxon>
    </lineage>
</organism>
<comment type="subunit">
    <text evidence="1">Component of the NuA4 histone acetyltransferase complex.</text>
</comment>
<feature type="compositionally biased region" description="Acidic residues" evidence="2">
    <location>
        <begin position="152"/>
        <end position="164"/>
    </location>
</feature>
<dbReference type="Gene3D" id="2.40.50.40">
    <property type="match status" value="1"/>
</dbReference>
<feature type="compositionally biased region" description="Polar residues" evidence="2">
    <location>
        <begin position="221"/>
        <end position="233"/>
    </location>
</feature>
<feature type="compositionally biased region" description="Polar residues" evidence="2">
    <location>
        <begin position="296"/>
        <end position="307"/>
    </location>
</feature>
<dbReference type="EMBL" id="PDNC01000025">
    <property type="protein sequence ID" value="PGH06022.1"/>
    <property type="molecule type" value="Genomic_DNA"/>
</dbReference>
<proteinExistence type="predicted"/>
<feature type="region of interest" description="Disordered" evidence="2">
    <location>
        <begin position="915"/>
        <end position="958"/>
    </location>
</feature>
<feature type="compositionally biased region" description="Polar residues" evidence="2">
    <location>
        <begin position="192"/>
        <end position="204"/>
    </location>
</feature>
<dbReference type="STRING" id="2060905.A0A2B7XBB4"/>
<feature type="domain" description="Chromo" evidence="3">
    <location>
        <begin position="31"/>
        <end position="89"/>
    </location>
</feature>
<dbReference type="SUPFAM" id="SSF54160">
    <property type="entry name" value="Chromo domain-like"/>
    <property type="match status" value="1"/>
</dbReference>
<dbReference type="CDD" id="cd18966">
    <property type="entry name" value="chromodomain"/>
    <property type="match status" value="1"/>
</dbReference>
<feature type="compositionally biased region" description="Polar residues" evidence="2">
    <location>
        <begin position="368"/>
        <end position="382"/>
    </location>
</feature>
<feature type="region of interest" description="Disordered" evidence="2">
    <location>
        <begin position="1018"/>
        <end position="1049"/>
    </location>
</feature>
<protein>
    <recommendedName>
        <fullName evidence="3">Chromo domain-containing protein</fullName>
    </recommendedName>
</protein>
<dbReference type="InterPro" id="IPR023780">
    <property type="entry name" value="Chromo_domain"/>
</dbReference>
<evidence type="ECO:0000259" key="3">
    <source>
        <dbReference type="PROSITE" id="PS50013"/>
    </source>
</evidence>
<accession>A0A2B7XBB4</accession>
<reference evidence="4 5" key="1">
    <citation type="submission" date="2017-10" db="EMBL/GenBank/DDBJ databases">
        <title>Comparative genomics in systemic dimorphic fungi from Ajellomycetaceae.</title>
        <authorList>
            <person name="Munoz J.F."/>
            <person name="Mcewen J.G."/>
            <person name="Clay O.K."/>
            <person name="Cuomo C.A."/>
        </authorList>
    </citation>
    <scope>NUCLEOTIDE SEQUENCE [LARGE SCALE GENOMIC DNA]</scope>
    <source>
        <strain evidence="4 5">UAMH130</strain>
    </source>
</reference>
<comment type="caution">
    <text evidence="4">The sequence shown here is derived from an EMBL/GenBank/DDBJ whole genome shotgun (WGS) entry which is preliminary data.</text>
</comment>
<evidence type="ECO:0000256" key="1">
    <source>
        <dbReference type="ARBA" id="ARBA00011353"/>
    </source>
</evidence>
<dbReference type="Pfam" id="PF00385">
    <property type="entry name" value="Chromo"/>
    <property type="match status" value="1"/>
</dbReference>
<feature type="compositionally biased region" description="Polar residues" evidence="2">
    <location>
        <begin position="270"/>
        <end position="282"/>
    </location>
</feature>
<evidence type="ECO:0000256" key="2">
    <source>
        <dbReference type="SAM" id="MobiDB-lite"/>
    </source>
</evidence>
<dbReference type="InterPro" id="IPR000953">
    <property type="entry name" value="Chromo/chromo_shadow_dom"/>
</dbReference>
<sequence>MASKEVSRETTADDDDISVTSTVGSEPRSEYDVECILAQKTLSTGDAYLVKWGGYPLERATWEPEGSFCDPTTLLEWRKKVASGEHQSSDVDVEALARRIEDIENAKLDRQRRRRAKRIRLGLAVSSPSSDSSSASDSRDSDSDLDGFVVGDDVDVDEENEEESWQSLRRKRRRSSNSGTKQGAAMAAPPSLSHSNPSKPQASASIRPPSTGFPNKKNKGDATSATSAPATKLQSRESTKPASSTHQVQTSKKLQKAFARHEARPILKLKTSSSTDPLSHSLLSPGQGQIPPSSSLRESTNDPSQVQEPFIPTGPANRTGSIQAKKQKGPEPTFFRNLSSKNRYEKAMRRELTPDIRQLELKPPSEWIASQSNKTQVSQSPSDLRISHDSESLFVEQGRPDHEINDRRPSHESLSTGARSSYQSNQAQLTSGQMSSKMSHEGSPNGCSLETAPIISPAFSPRETGPVRPSHHDTPTGIKGKGTRFRSLQPREVLVHLRFGAESKEIGDVRLGGLTNESIRQLMLLKSQNTQNTQNKIDIHFKDVCNLDQYRQLCDRQRQHRKYCNGWVLGYDGTSTAVNELANYLRDNRLAALWYHPNDDKPTVIVAFASDCPDWSFLNWGFRPHPPARLHIAVRNSLAPVSSLRPVSAKEVPYHAGEHSAGGEESHCIMNPQPMESAVQQDGNLSSLLKKLSVANGPMDIVQIFRERFGITYDELSVVNTMKMPPTARSFYLHFPREAEDEFQLVLRFLKHYDMVAFSNRIDGDWEKFAKTVTKGTVLLHQKFIHYDNIPMLAKLLRNPVNVFSISLGEPIKYLDHNSHLQRLFPHGGIILMTEDFVLKSPKAALDVLTWFGHLVRRRFPGTWKMFLRPNVQRWLSDICTSWPDDTLWQIYHMINSLIPEYPMGHYNTYRREGSPDSLDGLTDDEGQHHPFISTREIPDYGSRREDDHPNIPKGLTQEERDADHLIEYFAAYALIHADRFRRFVVLTTQKPQPRWQAWTHIEVMHYPDFKKKLMISSTQAKARKSSGGKERERSCDREGEKVPPTKRT</sequence>
<feature type="region of interest" description="Disordered" evidence="2">
    <location>
        <begin position="1"/>
        <end position="29"/>
    </location>
</feature>
<feature type="region of interest" description="Disordered" evidence="2">
    <location>
        <begin position="363"/>
        <end position="483"/>
    </location>
</feature>